<evidence type="ECO:0000313" key="10">
    <source>
        <dbReference type="Proteomes" id="UP000007435"/>
    </source>
</evidence>
<dbReference type="Pfam" id="PF02586">
    <property type="entry name" value="SRAP"/>
    <property type="match status" value="1"/>
</dbReference>
<name>E4RWI4_LEAB4</name>
<dbReference type="KEGG" id="lby:Lbys_3264"/>
<keyword evidence="5" id="KW-0190">Covalent protein-DNA linkage</keyword>
<dbReference type="eggNOG" id="COG2135">
    <property type="taxonomic scope" value="Bacteria"/>
</dbReference>
<dbReference type="InterPro" id="IPR036590">
    <property type="entry name" value="SRAP-like"/>
</dbReference>
<dbReference type="STRING" id="649349.Lbys_3264"/>
<dbReference type="PANTHER" id="PTHR13604">
    <property type="entry name" value="DC12-RELATED"/>
    <property type="match status" value="1"/>
</dbReference>
<dbReference type="PANTHER" id="PTHR13604:SF0">
    <property type="entry name" value="ABASIC SITE PROCESSING PROTEIN HMCES"/>
    <property type="match status" value="1"/>
</dbReference>
<evidence type="ECO:0000256" key="7">
    <source>
        <dbReference type="ARBA" id="ARBA00023239"/>
    </source>
</evidence>
<evidence type="ECO:0000256" key="5">
    <source>
        <dbReference type="ARBA" id="ARBA00023124"/>
    </source>
</evidence>
<evidence type="ECO:0000256" key="8">
    <source>
        <dbReference type="RuleBase" id="RU364100"/>
    </source>
</evidence>
<dbReference type="RefSeq" id="WP_013409951.1">
    <property type="nucleotide sequence ID" value="NC_014655.1"/>
</dbReference>
<dbReference type="GO" id="GO:0006508">
    <property type="term" value="P:proteolysis"/>
    <property type="evidence" value="ECO:0007669"/>
    <property type="project" value="UniProtKB-KW"/>
</dbReference>
<dbReference type="Gene3D" id="3.90.1680.10">
    <property type="entry name" value="SOS response associated peptidase-like"/>
    <property type="match status" value="1"/>
</dbReference>
<dbReference type="EMBL" id="CP002305">
    <property type="protein sequence ID" value="ADQ18924.1"/>
    <property type="molecule type" value="Genomic_DNA"/>
</dbReference>
<sequence>MCYHVTLLPGNFHNLVDVTGVAPIDPKKGDKLYKPGFHLNGFDHPHLPVILPQGLDMYRWGLIPHWVEDTYKANTLNARNDELFEKVSYRNYWSNRCLVVVSGFFEPHTRMGIASKKQKTESWFIKHKEDPILTLGGIFCGGTVSIITTDASPLLSEIHNDGKRMPLILSNEAIKERWLDPKLGMKDMSRIMDSYPPDEELTAYRTIDGIMNTRLDTNVPEAILPFSGTDSGLLSLFD</sequence>
<evidence type="ECO:0000256" key="3">
    <source>
        <dbReference type="ARBA" id="ARBA00022763"/>
    </source>
</evidence>
<keyword evidence="2 8" id="KW-0645">Protease</keyword>
<dbReference type="HOGENOM" id="CLU_035990_6_4_10"/>
<dbReference type="GO" id="GO:0008233">
    <property type="term" value="F:peptidase activity"/>
    <property type="evidence" value="ECO:0007669"/>
    <property type="project" value="UniProtKB-KW"/>
</dbReference>
<keyword evidence="6" id="KW-0238">DNA-binding</keyword>
<protein>
    <recommendedName>
        <fullName evidence="8">Abasic site processing protein</fullName>
        <ecNumber evidence="8">3.4.-.-</ecNumber>
    </recommendedName>
</protein>
<comment type="similarity">
    <text evidence="1 8">Belongs to the SOS response-associated peptidase family.</text>
</comment>
<proteinExistence type="inferred from homology"/>
<evidence type="ECO:0000256" key="2">
    <source>
        <dbReference type="ARBA" id="ARBA00022670"/>
    </source>
</evidence>
<keyword evidence="3" id="KW-0227">DNA damage</keyword>
<dbReference type="GO" id="GO:0106300">
    <property type="term" value="P:protein-DNA covalent cross-linking repair"/>
    <property type="evidence" value="ECO:0007669"/>
    <property type="project" value="InterPro"/>
</dbReference>
<organism evidence="9 10">
    <name type="scientific">Leadbetterella byssophila (strain DSM 17132 / JCM 16389 / KACC 11308 / NBRC 106382 / 4M15)</name>
    <dbReference type="NCBI Taxonomy" id="649349"/>
    <lineage>
        <taxon>Bacteria</taxon>
        <taxon>Pseudomonadati</taxon>
        <taxon>Bacteroidota</taxon>
        <taxon>Cytophagia</taxon>
        <taxon>Cytophagales</taxon>
        <taxon>Leadbetterellaceae</taxon>
        <taxon>Leadbetterella</taxon>
    </lineage>
</organism>
<reference evidence="9 10" key="2">
    <citation type="journal article" date="2011" name="Stand. Genomic Sci.">
        <title>Complete genome sequence of Leadbetterella byssophila type strain (4M15).</title>
        <authorList>
            <person name="Abt B."/>
            <person name="Teshima H."/>
            <person name="Lucas S."/>
            <person name="Lapidus A."/>
            <person name="Del Rio T.G."/>
            <person name="Nolan M."/>
            <person name="Tice H."/>
            <person name="Cheng J.F."/>
            <person name="Pitluck S."/>
            <person name="Liolios K."/>
            <person name="Pagani I."/>
            <person name="Ivanova N."/>
            <person name="Mavromatis K."/>
            <person name="Pati A."/>
            <person name="Tapia R."/>
            <person name="Han C."/>
            <person name="Goodwin L."/>
            <person name="Chen A."/>
            <person name="Palaniappan K."/>
            <person name="Land M."/>
            <person name="Hauser L."/>
            <person name="Chang Y.J."/>
            <person name="Jeffries C.D."/>
            <person name="Rohde M."/>
            <person name="Goker M."/>
            <person name="Tindall B.J."/>
            <person name="Detter J.C."/>
            <person name="Woyke T."/>
            <person name="Bristow J."/>
            <person name="Eisen J.A."/>
            <person name="Markowitz V."/>
            <person name="Hugenholtz P."/>
            <person name="Klenk H.P."/>
            <person name="Kyrpides N.C."/>
        </authorList>
    </citation>
    <scope>NUCLEOTIDE SEQUENCE [LARGE SCALE GENOMIC DNA]</scope>
    <source>
        <strain evidence="10">DSM 17132 / JCM 16389 / KACC 11308 / NBRC 106382 / 4M15</strain>
    </source>
</reference>
<keyword evidence="7" id="KW-0456">Lyase</keyword>
<dbReference type="EC" id="3.4.-.-" evidence="8"/>
<evidence type="ECO:0000256" key="6">
    <source>
        <dbReference type="ARBA" id="ARBA00023125"/>
    </source>
</evidence>
<dbReference type="AlphaFoldDB" id="E4RWI4"/>
<accession>E4RWI4</accession>
<dbReference type="SUPFAM" id="SSF143081">
    <property type="entry name" value="BB1717-like"/>
    <property type="match status" value="1"/>
</dbReference>
<dbReference type="Proteomes" id="UP000007435">
    <property type="component" value="Chromosome"/>
</dbReference>
<dbReference type="GO" id="GO:0003697">
    <property type="term" value="F:single-stranded DNA binding"/>
    <property type="evidence" value="ECO:0007669"/>
    <property type="project" value="InterPro"/>
</dbReference>
<evidence type="ECO:0000313" key="9">
    <source>
        <dbReference type="EMBL" id="ADQ18924.1"/>
    </source>
</evidence>
<evidence type="ECO:0000256" key="1">
    <source>
        <dbReference type="ARBA" id="ARBA00008136"/>
    </source>
</evidence>
<keyword evidence="10" id="KW-1185">Reference proteome</keyword>
<keyword evidence="4 8" id="KW-0378">Hydrolase</keyword>
<dbReference type="GO" id="GO:0016829">
    <property type="term" value="F:lyase activity"/>
    <property type="evidence" value="ECO:0007669"/>
    <property type="project" value="UniProtKB-KW"/>
</dbReference>
<gene>
    <name evidence="9" type="ordered locus">Lbys_3264</name>
</gene>
<dbReference type="InterPro" id="IPR003738">
    <property type="entry name" value="SRAP"/>
</dbReference>
<reference key="1">
    <citation type="submission" date="2010-11" db="EMBL/GenBank/DDBJ databases">
        <title>The complete genome of Leadbetterella byssophila DSM 17132.</title>
        <authorList>
            <consortium name="US DOE Joint Genome Institute (JGI-PGF)"/>
            <person name="Lucas S."/>
            <person name="Copeland A."/>
            <person name="Lapidus A."/>
            <person name="Glavina del Rio T."/>
            <person name="Dalin E."/>
            <person name="Tice H."/>
            <person name="Bruce D."/>
            <person name="Goodwin L."/>
            <person name="Pitluck S."/>
            <person name="Kyrpides N."/>
            <person name="Mavromatis K."/>
            <person name="Ivanova N."/>
            <person name="Teshima H."/>
            <person name="Brettin T."/>
            <person name="Detter J.C."/>
            <person name="Han C."/>
            <person name="Tapia R."/>
            <person name="Land M."/>
            <person name="Hauser L."/>
            <person name="Markowitz V."/>
            <person name="Cheng J.-F."/>
            <person name="Hugenholtz P."/>
            <person name="Woyke T."/>
            <person name="Wu D."/>
            <person name="Tindall B."/>
            <person name="Pomrenke H.G."/>
            <person name="Brambilla E."/>
            <person name="Klenk H.-P."/>
            <person name="Eisen J.A."/>
        </authorList>
    </citation>
    <scope>NUCLEOTIDE SEQUENCE [LARGE SCALE GENOMIC DNA]</scope>
    <source>
        <strain>DSM 17132</strain>
    </source>
</reference>
<evidence type="ECO:0000256" key="4">
    <source>
        <dbReference type="ARBA" id="ARBA00022801"/>
    </source>
</evidence>
<dbReference type="OrthoDB" id="9782620at2"/>